<feature type="transmembrane region" description="Helical" evidence="1">
    <location>
        <begin position="221"/>
        <end position="241"/>
    </location>
</feature>
<sequence length="407" mass="45929">MVTLIGYEWRKHFRKGSLIAALLLFTVLNVGKIYSVHESNSLLENPGWGALYAEQFHDFGGTITDEKIRKLMAIYQPLANQTAELTTSTTYRPPGTRLSNVYTDWNFFRYCFVNPMKYDYDYKAYAEGVVTSAKDNITFYEALGNHYDSRKNAAIAELFQGRSITSFAYTEMYNYYVQYDFSALLVLLICLYGLLNVFLSEKETEMDTLLLTTKAGGVKTVWAKLLASALFVCSVSFWFWLVDFFAFSLLFDSWDAAFSPLYALEDFIHAGLNMNLGQYALLSALVKTAGMLVLGLLFLLISSLFRNALLPFILSLLISFGCMYQQEAFAGSGRILLKIINPFVLVVNRELFRRAEFVSLLGYPLPSYIAALLIAASLGIVFLCGLAIFMRKNALRKGDGNRVNLDV</sequence>
<name>A0ABX3HLE5_PAEBO</name>
<feature type="transmembrane region" description="Helical" evidence="1">
    <location>
        <begin position="308"/>
        <end position="326"/>
    </location>
</feature>
<dbReference type="RefSeq" id="WP_076109959.1">
    <property type="nucleotide sequence ID" value="NZ_MPTB01000007.1"/>
</dbReference>
<dbReference type="Proteomes" id="UP000187412">
    <property type="component" value="Unassembled WGS sequence"/>
</dbReference>
<evidence type="ECO:0000313" key="2">
    <source>
        <dbReference type="EMBL" id="OMD50329.1"/>
    </source>
</evidence>
<feature type="transmembrane region" description="Helical" evidence="1">
    <location>
        <begin position="368"/>
        <end position="389"/>
    </location>
</feature>
<keyword evidence="3" id="KW-1185">Reference proteome</keyword>
<dbReference type="EMBL" id="MPTB01000007">
    <property type="protein sequence ID" value="OMD50329.1"/>
    <property type="molecule type" value="Genomic_DNA"/>
</dbReference>
<organism evidence="2 3">
    <name type="scientific">Paenibacillus borealis</name>
    <dbReference type="NCBI Taxonomy" id="160799"/>
    <lineage>
        <taxon>Bacteria</taxon>
        <taxon>Bacillati</taxon>
        <taxon>Bacillota</taxon>
        <taxon>Bacilli</taxon>
        <taxon>Bacillales</taxon>
        <taxon>Paenibacillaceae</taxon>
        <taxon>Paenibacillus</taxon>
    </lineage>
</organism>
<reference evidence="2 3" key="1">
    <citation type="submission" date="2016-10" db="EMBL/GenBank/DDBJ databases">
        <title>Paenibacillus species isolates.</title>
        <authorList>
            <person name="Beno S.M."/>
        </authorList>
    </citation>
    <scope>NUCLEOTIDE SEQUENCE [LARGE SCALE GENOMIC DNA]</scope>
    <source>
        <strain evidence="2 3">FSL H7-0744</strain>
    </source>
</reference>
<evidence type="ECO:0000256" key="1">
    <source>
        <dbReference type="SAM" id="Phobius"/>
    </source>
</evidence>
<feature type="transmembrane region" description="Helical" evidence="1">
    <location>
        <begin position="279"/>
        <end position="301"/>
    </location>
</feature>
<proteinExistence type="predicted"/>
<keyword evidence="1" id="KW-0812">Transmembrane</keyword>
<comment type="caution">
    <text evidence="2">The sequence shown here is derived from an EMBL/GenBank/DDBJ whole genome shotgun (WGS) entry which is preliminary data.</text>
</comment>
<accession>A0ABX3HLE5</accession>
<protein>
    <submittedName>
        <fullName evidence="2">ABC transporter permease</fullName>
    </submittedName>
</protein>
<gene>
    <name evidence="2" type="ORF">BSK56_07280</name>
</gene>
<keyword evidence="1" id="KW-1133">Transmembrane helix</keyword>
<feature type="transmembrane region" description="Helical" evidence="1">
    <location>
        <begin position="181"/>
        <end position="200"/>
    </location>
</feature>
<evidence type="ECO:0000313" key="3">
    <source>
        <dbReference type="Proteomes" id="UP000187412"/>
    </source>
</evidence>
<keyword evidence="1" id="KW-0472">Membrane</keyword>